<keyword evidence="1" id="KW-0677">Repeat</keyword>
<dbReference type="SUPFAM" id="SSF52540">
    <property type="entry name" value="P-loop containing nucleoside triphosphate hydrolases"/>
    <property type="match status" value="1"/>
</dbReference>
<gene>
    <name evidence="7" type="ORF">AMTR_s00006p00245960</name>
</gene>
<dbReference type="PANTHER" id="PTHR19338:SF59">
    <property type="entry name" value="OS10G0162832 PROTEIN"/>
    <property type="match status" value="1"/>
</dbReference>
<dbReference type="Proteomes" id="UP000017836">
    <property type="component" value="Unassembled WGS sequence"/>
</dbReference>
<evidence type="ECO:0008006" key="9">
    <source>
        <dbReference type="Google" id="ProtNLM"/>
    </source>
</evidence>
<evidence type="ECO:0000259" key="5">
    <source>
        <dbReference type="Pfam" id="PF00931"/>
    </source>
</evidence>
<dbReference type="InterPro" id="IPR002182">
    <property type="entry name" value="NB-ARC"/>
</dbReference>
<dbReference type="PANTHER" id="PTHR19338">
    <property type="entry name" value="TRANSLOCASE OF INNER MITOCHONDRIAL MEMBRANE 13 HOMOLOG"/>
    <property type="match status" value="1"/>
</dbReference>
<proteinExistence type="predicted"/>
<evidence type="ECO:0000256" key="4">
    <source>
        <dbReference type="SAM" id="MobiDB-lite"/>
    </source>
</evidence>
<dbReference type="AlphaFoldDB" id="W1PDN9"/>
<feature type="domain" description="Disease resistance N-terminal" evidence="6">
    <location>
        <begin position="5"/>
        <end position="88"/>
    </location>
</feature>
<dbReference type="Pfam" id="PF18052">
    <property type="entry name" value="Rx_N"/>
    <property type="match status" value="1"/>
</dbReference>
<dbReference type="EMBL" id="KI393980">
    <property type="protein sequence ID" value="ERN05731.1"/>
    <property type="molecule type" value="Genomic_DNA"/>
</dbReference>
<dbReference type="InterPro" id="IPR038005">
    <property type="entry name" value="RX-like_CC"/>
</dbReference>
<dbReference type="Gene3D" id="1.20.5.4130">
    <property type="match status" value="1"/>
</dbReference>
<dbReference type="GO" id="GO:0006952">
    <property type="term" value="P:defense response"/>
    <property type="evidence" value="ECO:0007669"/>
    <property type="project" value="UniProtKB-KW"/>
</dbReference>
<dbReference type="GO" id="GO:0043531">
    <property type="term" value="F:ADP binding"/>
    <property type="evidence" value="ECO:0007669"/>
    <property type="project" value="InterPro"/>
</dbReference>
<evidence type="ECO:0000256" key="2">
    <source>
        <dbReference type="ARBA" id="ARBA00022741"/>
    </source>
</evidence>
<keyword evidence="3" id="KW-0611">Plant defense</keyword>
<dbReference type="eggNOG" id="KOG4658">
    <property type="taxonomic scope" value="Eukaryota"/>
</dbReference>
<keyword evidence="2" id="KW-0547">Nucleotide-binding</keyword>
<reference evidence="8" key="1">
    <citation type="journal article" date="2013" name="Science">
        <title>The Amborella genome and the evolution of flowering plants.</title>
        <authorList>
            <consortium name="Amborella Genome Project"/>
        </authorList>
    </citation>
    <scope>NUCLEOTIDE SEQUENCE [LARGE SCALE GENOMIC DNA]</scope>
</reference>
<evidence type="ECO:0000256" key="1">
    <source>
        <dbReference type="ARBA" id="ARBA00022737"/>
    </source>
</evidence>
<keyword evidence="8" id="KW-1185">Reference proteome</keyword>
<accession>W1PDN9</accession>
<dbReference type="InterPro" id="IPR041118">
    <property type="entry name" value="Rx_N"/>
</dbReference>
<organism evidence="7 8">
    <name type="scientific">Amborella trichopoda</name>
    <dbReference type="NCBI Taxonomy" id="13333"/>
    <lineage>
        <taxon>Eukaryota</taxon>
        <taxon>Viridiplantae</taxon>
        <taxon>Streptophyta</taxon>
        <taxon>Embryophyta</taxon>
        <taxon>Tracheophyta</taxon>
        <taxon>Spermatophyta</taxon>
        <taxon>Magnoliopsida</taxon>
        <taxon>Amborellales</taxon>
        <taxon>Amborellaceae</taxon>
        <taxon>Amborella</taxon>
    </lineage>
</organism>
<dbReference type="HOGENOM" id="CLU_000837_29_2_1"/>
<dbReference type="OMA" id="ECVATWV"/>
<protein>
    <recommendedName>
        <fullName evidence="9">NB-ARC domain-containing protein</fullName>
    </recommendedName>
</protein>
<dbReference type="Gramene" id="ERN05731">
    <property type="protein sequence ID" value="ERN05731"/>
    <property type="gene ID" value="AMTR_s00006p00245960"/>
</dbReference>
<evidence type="ECO:0000313" key="7">
    <source>
        <dbReference type="EMBL" id="ERN05731.1"/>
    </source>
</evidence>
<dbReference type="Gene3D" id="3.40.50.300">
    <property type="entry name" value="P-loop containing nucleotide triphosphate hydrolases"/>
    <property type="match status" value="1"/>
</dbReference>
<dbReference type="Pfam" id="PF00931">
    <property type="entry name" value="NB-ARC"/>
    <property type="match status" value="1"/>
</dbReference>
<evidence type="ECO:0000313" key="8">
    <source>
        <dbReference type="Proteomes" id="UP000017836"/>
    </source>
</evidence>
<sequence>MAETVVEAFIQKLSEPLIKDVKFLYGVHDQVITLTTDLERMKAFIKDAEVMGAIDERTKNWVGEIRDLVYEAEDVIDRFVYQAEQRNRTGFIGCLTNNASLLMQLWDRHNVGTAIEGINRNLEDIGKRRPVYDLSQNRIGEEGSSSRGKGSKNLRRSSPQGEELELVGMNKEVSSLMRLLLEGEERRCVVTAVVMGGVGKTALVKNLYNNDDVMSWFDCCAWVPVSQSYMVTEILHSMIKGVDAP</sequence>
<feature type="region of interest" description="Disordered" evidence="4">
    <location>
        <begin position="136"/>
        <end position="161"/>
    </location>
</feature>
<dbReference type="CDD" id="cd14798">
    <property type="entry name" value="RX-CC_like"/>
    <property type="match status" value="1"/>
</dbReference>
<dbReference type="InterPro" id="IPR027417">
    <property type="entry name" value="P-loop_NTPase"/>
</dbReference>
<evidence type="ECO:0000259" key="6">
    <source>
        <dbReference type="Pfam" id="PF18052"/>
    </source>
</evidence>
<feature type="domain" description="NB-ARC" evidence="5">
    <location>
        <begin position="171"/>
        <end position="241"/>
    </location>
</feature>
<evidence type="ECO:0000256" key="3">
    <source>
        <dbReference type="ARBA" id="ARBA00022821"/>
    </source>
</evidence>
<name>W1PDN9_AMBTC</name>